<gene>
    <name evidence="2" type="ORF">KXQ929_LOCUS35422</name>
</gene>
<feature type="compositionally biased region" description="Low complexity" evidence="1">
    <location>
        <begin position="64"/>
        <end position="76"/>
    </location>
</feature>
<dbReference type="EMBL" id="CAJOBB010005138">
    <property type="protein sequence ID" value="CAF4117124.1"/>
    <property type="molecule type" value="Genomic_DNA"/>
</dbReference>
<name>A0A819W1P5_9BILA</name>
<evidence type="ECO:0000313" key="3">
    <source>
        <dbReference type="Proteomes" id="UP000663868"/>
    </source>
</evidence>
<feature type="region of interest" description="Disordered" evidence="1">
    <location>
        <begin position="62"/>
        <end position="87"/>
    </location>
</feature>
<dbReference type="Proteomes" id="UP000663868">
    <property type="component" value="Unassembled WGS sequence"/>
</dbReference>
<evidence type="ECO:0000313" key="2">
    <source>
        <dbReference type="EMBL" id="CAF4117124.1"/>
    </source>
</evidence>
<feature type="compositionally biased region" description="Low complexity" evidence="1">
    <location>
        <begin position="155"/>
        <end position="164"/>
    </location>
</feature>
<feature type="region of interest" description="Disordered" evidence="1">
    <location>
        <begin position="146"/>
        <end position="178"/>
    </location>
</feature>
<comment type="caution">
    <text evidence="2">The sequence shown here is derived from an EMBL/GenBank/DDBJ whole genome shotgun (WGS) entry which is preliminary data.</text>
</comment>
<sequence length="527" mass="62191">MSNEDNEMTTLLPNTTYEQQQQQEKKKKCRGNRKIQRYRRQLYGQGLDSETVNKLVEERLHISQQQQQQHQQQQDQGATSSKKDTSQNLTVYIPLDRVTLPNLTRSTSVDSIEMTPKRKRFMLTPTPTVETRTILDKPLSQLSISKRNPKKKKTTTTTTTTTTTNPQLNDNNDDLSMNSSENYKPSYLKVSDRIFKQLLSNAIDNGHETIACLDTNEKLHFVRQMTEITNNLYFKDLQRQLWKEYYDISIKDDNWESTITNGYAHQHNTCRMYKPKKSLIEQRQIKVARQIQEIGSELQDYLIKLQNYGQQWQPSIDIDVLSHAINECVKNGQRRLKDEFNYKKEMLKCNSKDLELIAKFYELKPNEEQIKLAKQIWQTTADELRTREQLEILRQRISLKRLPPKTDKMINQLLHDNHKTLSNPALNENQRASFASRCSKTIVQCKFNLMIVQIDEFETMIRQNHTILTTLQDKFSKLNREQPQLYTSLLMDTIEERRQAMINRFIQMRQHKLKTFFDEAPTVDNSN</sequence>
<evidence type="ECO:0000256" key="1">
    <source>
        <dbReference type="SAM" id="MobiDB-lite"/>
    </source>
</evidence>
<feature type="compositionally biased region" description="Polar residues" evidence="1">
    <location>
        <begin position="8"/>
        <end position="17"/>
    </location>
</feature>
<dbReference type="AlphaFoldDB" id="A0A819W1P5"/>
<organism evidence="2 3">
    <name type="scientific">Adineta steineri</name>
    <dbReference type="NCBI Taxonomy" id="433720"/>
    <lineage>
        <taxon>Eukaryota</taxon>
        <taxon>Metazoa</taxon>
        <taxon>Spiralia</taxon>
        <taxon>Gnathifera</taxon>
        <taxon>Rotifera</taxon>
        <taxon>Eurotatoria</taxon>
        <taxon>Bdelloidea</taxon>
        <taxon>Adinetida</taxon>
        <taxon>Adinetidae</taxon>
        <taxon>Adineta</taxon>
    </lineage>
</organism>
<feature type="region of interest" description="Disordered" evidence="1">
    <location>
        <begin position="1"/>
        <end position="33"/>
    </location>
</feature>
<accession>A0A819W1P5</accession>
<protein>
    <submittedName>
        <fullName evidence="2">Uncharacterized protein</fullName>
    </submittedName>
</protein>
<reference evidence="2" key="1">
    <citation type="submission" date="2021-02" db="EMBL/GenBank/DDBJ databases">
        <authorList>
            <person name="Nowell W R."/>
        </authorList>
    </citation>
    <scope>NUCLEOTIDE SEQUENCE</scope>
</reference>
<proteinExistence type="predicted"/>